<dbReference type="AlphaFoldDB" id="A0A9N8VG28"/>
<keyword evidence="1" id="KW-0812">Transmembrane</keyword>
<evidence type="ECO:0000313" key="3">
    <source>
        <dbReference type="Proteomes" id="UP000789342"/>
    </source>
</evidence>
<evidence type="ECO:0000313" key="2">
    <source>
        <dbReference type="EMBL" id="CAG8453892.1"/>
    </source>
</evidence>
<name>A0A9N8VG28_9GLOM</name>
<organism evidence="2 3">
    <name type="scientific">Acaulospora morrowiae</name>
    <dbReference type="NCBI Taxonomy" id="94023"/>
    <lineage>
        <taxon>Eukaryota</taxon>
        <taxon>Fungi</taxon>
        <taxon>Fungi incertae sedis</taxon>
        <taxon>Mucoromycota</taxon>
        <taxon>Glomeromycotina</taxon>
        <taxon>Glomeromycetes</taxon>
        <taxon>Diversisporales</taxon>
        <taxon>Acaulosporaceae</taxon>
        <taxon>Acaulospora</taxon>
    </lineage>
</organism>
<dbReference type="EMBL" id="CAJVPV010000376">
    <property type="protein sequence ID" value="CAG8453892.1"/>
    <property type="molecule type" value="Genomic_DNA"/>
</dbReference>
<comment type="caution">
    <text evidence="2">The sequence shown here is derived from an EMBL/GenBank/DDBJ whole genome shotgun (WGS) entry which is preliminary data.</text>
</comment>
<keyword evidence="3" id="KW-1185">Reference proteome</keyword>
<keyword evidence="1" id="KW-0472">Membrane</keyword>
<accession>A0A9N8VG28</accession>
<feature type="transmembrane region" description="Helical" evidence="1">
    <location>
        <begin position="168"/>
        <end position="191"/>
    </location>
</feature>
<protein>
    <submittedName>
        <fullName evidence="2">4768_t:CDS:1</fullName>
    </submittedName>
</protein>
<proteinExistence type="predicted"/>
<reference evidence="2" key="1">
    <citation type="submission" date="2021-06" db="EMBL/GenBank/DDBJ databases">
        <authorList>
            <person name="Kallberg Y."/>
            <person name="Tangrot J."/>
            <person name="Rosling A."/>
        </authorList>
    </citation>
    <scope>NUCLEOTIDE SEQUENCE</scope>
    <source>
        <strain evidence="2">CL551</strain>
    </source>
</reference>
<sequence>MTQILPTYADAGQDFNGISSVYYSSAWYQCSGPQPANYIGYAVTVMKSPPSASQVIGDFGKNQIINMSSIPENDRDGGILVLTVEKSSLKDITNGVLSYIDQVSCYTPVQKCRQSYKNTSINSFCLVILNPIEEIVYFQVSLRFSMMSSISESSSKLSLDDIDNLKGLMAILLIFSAFFIACIIAIGTCLYRRFRRTQGVHLE</sequence>
<gene>
    <name evidence="2" type="ORF">AMORRO_LOCUS1040</name>
</gene>
<dbReference type="Proteomes" id="UP000789342">
    <property type="component" value="Unassembled WGS sequence"/>
</dbReference>
<keyword evidence="1" id="KW-1133">Transmembrane helix</keyword>
<evidence type="ECO:0000256" key="1">
    <source>
        <dbReference type="SAM" id="Phobius"/>
    </source>
</evidence>